<evidence type="ECO:0000259" key="8">
    <source>
        <dbReference type="PROSITE" id="PS50847"/>
    </source>
</evidence>
<proteinExistence type="predicted"/>
<keyword evidence="5" id="KW-0175">Coiled coil</keyword>
<feature type="domain" description="Gram-positive cocci surface proteins LPxTG" evidence="8">
    <location>
        <begin position="1803"/>
        <end position="1837"/>
    </location>
</feature>
<feature type="transmembrane region" description="Helical" evidence="7">
    <location>
        <begin position="1812"/>
        <end position="1830"/>
    </location>
</feature>
<keyword evidence="7" id="KW-0812">Transmembrane</keyword>
<dbReference type="Proteomes" id="UP000290475">
    <property type="component" value="Unassembled WGS sequence"/>
</dbReference>
<dbReference type="Proteomes" id="UP001164790">
    <property type="component" value="Chromosome"/>
</dbReference>
<evidence type="ECO:0000313" key="11">
    <source>
        <dbReference type="Proteomes" id="UP000290475"/>
    </source>
</evidence>
<keyword evidence="4" id="KW-0572">Peptidoglycan-anchor</keyword>
<reference evidence="9 11" key="1">
    <citation type="submission" date="2017-01" db="EMBL/GenBank/DDBJ databases">
        <title>Lactobacillus chiayiensis sp. nov., a lactic acid bacterium isolated from compost.</title>
        <authorList>
            <person name="Huang C.-H."/>
        </authorList>
    </citation>
    <scope>NUCLEOTIDE SEQUENCE [LARGE SCALE GENOMIC DNA]</scope>
    <source>
        <strain evidence="9">Chh01</strain>
        <strain evidence="11">chh01</strain>
    </source>
</reference>
<keyword evidence="12" id="KW-1185">Reference proteome</keyword>
<dbReference type="EMBL" id="CP107523">
    <property type="protein sequence ID" value="UYN55515.1"/>
    <property type="molecule type" value="Genomic_DNA"/>
</dbReference>
<dbReference type="NCBIfam" id="TIGR01167">
    <property type="entry name" value="LPXTG_anchor"/>
    <property type="match status" value="1"/>
</dbReference>
<keyword evidence="7" id="KW-0472">Membrane</keyword>
<evidence type="ECO:0000313" key="12">
    <source>
        <dbReference type="Proteomes" id="UP001164790"/>
    </source>
</evidence>
<keyword evidence="7" id="KW-1133">Transmembrane helix</keyword>
<feature type="region of interest" description="Disordered" evidence="6">
    <location>
        <begin position="390"/>
        <end position="415"/>
    </location>
</feature>
<evidence type="ECO:0000256" key="7">
    <source>
        <dbReference type="SAM" id="Phobius"/>
    </source>
</evidence>
<keyword evidence="1" id="KW-0134">Cell wall</keyword>
<evidence type="ECO:0000256" key="2">
    <source>
        <dbReference type="ARBA" id="ARBA00022525"/>
    </source>
</evidence>
<dbReference type="InterPro" id="IPR019931">
    <property type="entry name" value="LPXTG_anchor"/>
</dbReference>
<sequence length="1837" mass="194325">MNKGKLTFFLATGIVTIGLWDSTIVVQAAVKPQSGNVFIGGDSIAYKRVVDSITFQYSNDTIEYDQKTDTFKIPIRFGSANIAGGLDRYLKFSYSFNDELEGKVKRVVISPDGLDTAVINHMDPMTHQFTHQWDVRTRVGGTADAVIYMQAHKITPDDWIAVQMESSRLKGLKPVRPAWDSTRVLEYKDFGPALNAKLLESMKKKAVADVATDSKAVQDEAKKKIDQVKVDEDFAKVLPQVVTGAHKEQAKTDLDDEAATVAAKIDSDPTLDASEKKTQKDAVAAETAKAKTVVDQAQDDNGVKQAKAAGIATIDAQHRSGKSLDLRKANAKKNINDKVAQVTAAIDQDTTLATPEKDAQKQAAADEAVKAKTAIDLAQTIEAINQATTDGSKAIDDQHQSRADFDKQKEQAKQAIDDEAAKANKAIDQDITLTTADKQTQKQAVTKEADNAKAAIDKAQDMDHLIQTKADGIKAIDDQHHAGTALPDRQAKAKQAIDDEAAKANAAIDQDSTLTAAEKKTQKQAVLDAAAKAKTAIEQAKDADEADQKQADGIKAIDGQHQFGIALTKQKATAKQAIDDEAANVKGDIDQDVTLTAAEKKTQKQAVDDEAAKVKSALDAAKDADGVIQIQSDGIKAVDDQHQAGTDLAVRKAEAQKAIDAEATLETDVIDQDVTLISSEKAIQKQAIKDKATAAKDAIIKAQDMDGVNQAEADGIKAIDSVHQSGMLLDTRKTDAKQAIDAELTKVNQTIDHDVTLTGAEKTAQKQAAANAATTAKNAIDAAGDADTVDQVKDDGLKAIAGAHQSRTLLDTHKANAKHAIDAAAAKVAAAIDQDATLTVADKALQKQAVTDEATKAKVSIDAAKDADAIDQAQNDGVKQINAQHQLGTALDVRKDDAKQAINAQAEKIRDAIDRDATLTTAMKQAQKQAVADEVTKAKTAIDAGKSADMVDQAKVDGIKAIADQHQTGKTLADRRSDAKKAIADDAKKVAQAIDQDVTLTNADKDAQKQAVNDAADKAKQAIDTAQGADAVDQAIANGSKHIADQHQAGTALATRKDDAKKVIDAEAAKIANDIDQDITLTAAEKQTQKQNVVNEAAKAKAAIDGAQDAEGVVTIQADGTQAIDAQHQSGTDLATRKTEAQKAIDAEAVLEADAIDQDVTLTAPEKATQKQAVADKATVAKDAIAKAQNIDDVNQAEAAGIQAIDSIHQSGKLLATRQANANQAIDAETTKVNQAIDQDVTLTGDQKAAQKQSVADEAVKAKAAIDQASNADAVDQAKTTGIQTIDAQHQSGTDLAKRQADAEKALEAEAVKIMKVIDHDVTLTNTKKAMQKHAVEDELKREKKALNKATDADKINQVKTRGIKHIDEQHQADATLKSHKQVAEKAIDAEAVKISQAIDQDVTLTTAEKIAQKQAVAAEAIKAKQAIKQAKDVDQINQSVTQGIQAIDAQHQSGTALNTRQQAAKTAIDTTAAKVTANVEQDATLTAAEKAAQKQAVVAEAAKAKQAIDAATDADAVDQDKADGIKTIDAQHQAGTAVATRKDAAKQSIDDHATQVIDAIDRDVTLTSAEKAKQKQAAINAADKVKAAVDQARDADRVDQVVANDLKTIDAAHQSGTSLETRKADAKAAIDAEAAKVVKAIDQDATLTEAQKATQKQTVATQGAKAKEAIETATDADAIDQAKTDGIEVIEAQHQSGVAVTVRRDEAKQAIDVEASKVIVMIERDAFLTDAQKADQKQAVETQAVKAKQAIDAAVSAAAIDQAKAEGIKGIDAQYHAGKPAPQLKKKAPVTKAQPAPKQGHFPKTGEQQSLWAVMLGALLSLGSGLFFGKKKKQSR</sequence>
<dbReference type="EMBL" id="MSSM01000005">
    <property type="protein sequence ID" value="RXT29707.1"/>
    <property type="molecule type" value="Genomic_DNA"/>
</dbReference>
<accession>A0A4Q1UF05</accession>
<keyword evidence="2" id="KW-0964">Secreted</keyword>
<dbReference type="RefSeq" id="WP_129301127.1">
    <property type="nucleotide sequence ID" value="NZ_CP107523.1"/>
</dbReference>
<dbReference type="Pfam" id="PF00746">
    <property type="entry name" value="Gram_pos_anchor"/>
    <property type="match status" value="1"/>
</dbReference>
<name>A0A4Q1UF05_9LACO</name>
<dbReference type="Pfam" id="PF07564">
    <property type="entry name" value="DUF1542"/>
    <property type="match status" value="12"/>
</dbReference>
<feature type="coiled-coil region" evidence="5">
    <location>
        <begin position="1083"/>
        <end position="1110"/>
    </location>
</feature>
<evidence type="ECO:0000256" key="3">
    <source>
        <dbReference type="ARBA" id="ARBA00022729"/>
    </source>
</evidence>
<gene>
    <name evidence="9" type="ORF">BVJ53_03220</name>
    <name evidence="10" type="ORF">OFW50_08345</name>
</gene>
<protein>
    <submittedName>
        <fullName evidence="10">DUF1542 domain-containing protein</fullName>
    </submittedName>
    <submittedName>
        <fullName evidence="9">Matrix-binding protein</fullName>
    </submittedName>
</protein>
<feature type="compositionally biased region" description="Basic and acidic residues" evidence="6">
    <location>
        <begin position="393"/>
        <end position="415"/>
    </location>
</feature>
<evidence type="ECO:0000313" key="10">
    <source>
        <dbReference type="EMBL" id="UYN55515.1"/>
    </source>
</evidence>
<dbReference type="InterPro" id="IPR011439">
    <property type="entry name" value="DUF1542"/>
</dbReference>
<evidence type="ECO:0000256" key="6">
    <source>
        <dbReference type="SAM" id="MobiDB-lite"/>
    </source>
</evidence>
<evidence type="ECO:0000313" key="9">
    <source>
        <dbReference type="EMBL" id="RXT29707.1"/>
    </source>
</evidence>
<evidence type="ECO:0000256" key="4">
    <source>
        <dbReference type="ARBA" id="ARBA00023088"/>
    </source>
</evidence>
<reference evidence="10" key="2">
    <citation type="submission" date="2022-10" db="EMBL/GenBank/DDBJ databases">
        <title>Comparative genomic analysis and in-vitro probiotic properties of the potential probiotic L. chiayiensis AACE 3.</title>
        <authorList>
            <person name="Kang X."/>
        </authorList>
    </citation>
    <scope>NUCLEOTIDE SEQUENCE</scope>
    <source>
        <strain evidence="10">AACE 3</strain>
    </source>
</reference>
<dbReference type="PROSITE" id="PS50847">
    <property type="entry name" value="GRAM_POS_ANCHORING"/>
    <property type="match status" value="1"/>
</dbReference>
<feature type="region of interest" description="Disordered" evidence="6">
    <location>
        <begin position="1781"/>
        <end position="1805"/>
    </location>
</feature>
<evidence type="ECO:0000256" key="5">
    <source>
        <dbReference type="SAM" id="Coils"/>
    </source>
</evidence>
<evidence type="ECO:0000256" key="1">
    <source>
        <dbReference type="ARBA" id="ARBA00022512"/>
    </source>
</evidence>
<organism evidence="9 11">
    <name type="scientific">Lacticaseibacillus chiayiensis</name>
    <dbReference type="NCBI Taxonomy" id="2100821"/>
    <lineage>
        <taxon>Bacteria</taxon>
        <taxon>Bacillati</taxon>
        <taxon>Bacillota</taxon>
        <taxon>Bacilli</taxon>
        <taxon>Lactobacillales</taxon>
        <taxon>Lactobacillaceae</taxon>
        <taxon>Lacticaseibacillus</taxon>
    </lineage>
</organism>
<keyword evidence="3" id="KW-0732">Signal</keyword>